<dbReference type="EMBL" id="JAVRQU010000003">
    <property type="protein sequence ID" value="KAK5705348.1"/>
    <property type="molecule type" value="Genomic_DNA"/>
</dbReference>
<dbReference type="GO" id="GO:0004061">
    <property type="term" value="F:arylformamidase activity"/>
    <property type="evidence" value="ECO:0007669"/>
    <property type="project" value="InterPro"/>
</dbReference>
<dbReference type="GO" id="GO:0019441">
    <property type="term" value="P:L-tryptophan catabolic process to kynurenine"/>
    <property type="evidence" value="ECO:0007669"/>
    <property type="project" value="InterPro"/>
</dbReference>
<dbReference type="PANTHER" id="PTHR34861">
    <property type="match status" value="1"/>
</dbReference>
<feature type="signal peptide" evidence="2">
    <location>
        <begin position="1"/>
        <end position="19"/>
    </location>
</feature>
<dbReference type="Gene3D" id="3.50.30.50">
    <property type="entry name" value="Putative cyclase"/>
    <property type="match status" value="1"/>
</dbReference>
<gene>
    <name evidence="3" type="ORF">LTR97_002466</name>
</gene>
<dbReference type="Pfam" id="PF04199">
    <property type="entry name" value="Cyclase"/>
    <property type="match status" value="1"/>
</dbReference>
<dbReference type="InterPro" id="IPR007325">
    <property type="entry name" value="KFase/CYL"/>
</dbReference>
<protein>
    <recommendedName>
        <fullName evidence="5">Cyclase</fullName>
    </recommendedName>
</protein>
<evidence type="ECO:0000256" key="1">
    <source>
        <dbReference type="ARBA" id="ARBA00007865"/>
    </source>
</evidence>
<keyword evidence="2" id="KW-0732">Signal</keyword>
<comment type="similarity">
    <text evidence="1">Belongs to the Cyclase 1 superfamily.</text>
</comment>
<accession>A0AAN7WBK1</accession>
<dbReference type="PANTHER" id="PTHR34861:SF11">
    <property type="entry name" value="CYCLASE"/>
    <property type="match status" value="1"/>
</dbReference>
<name>A0AAN7WBK1_9PEZI</name>
<evidence type="ECO:0000313" key="3">
    <source>
        <dbReference type="EMBL" id="KAK5705348.1"/>
    </source>
</evidence>
<sequence length="367" mass="40904">MHVMFTLFLAILRLCIAKAHPVDSTSHRQYNAADPYAHWPSYAELPLDARYPKRTAWGVWGNDDVDGALNHINESSILAARSEIRLGRTFNLNLPLEEPSIPINPNRRPLQHLFQPSTGYTDDVVVMNTQISTQFDGLRHCPYSTNNSVDSYQWYNDLIPDYEDVIGPAPSTVLGVQQAAEKAIVGRGVLLDFAGWALAQNLTYDALHTNYSISITQLDAVAAWQNMPTEWSRPGDILFVRTEWLEQYQTLDAFEQNILPYSKEGPSGGLLAADETLEWLWDKKLSLVAADNPAFESTPFTQVISGVPKSLHQIFIGGWGMSIMEFVDLEKLAVALHDSGRWSFFVTICPMNIVSGIASPPNAIAVI</sequence>
<dbReference type="Proteomes" id="UP001310594">
    <property type="component" value="Unassembled WGS sequence"/>
</dbReference>
<organism evidence="3 4">
    <name type="scientific">Elasticomyces elasticus</name>
    <dbReference type="NCBI Taxonomy" id="574655"/>
    <lineage>
        <taxon>Eukaryota</taxon>
        <taxon>Fungi</taxon>
        <taxon>Dikarya</taxon>
        <taxon>Ascomycota</taxon>
        <taxon>Pezizomycotina</taxon>
        <taxon>Dothideomycetes</taxon>
        <taxon>Dothideomycetidae</taxon>
        <taxon>Mycosphaerellales</taxon>
        <taxon>Teratosphaeriaceae</taxon>
        <taxon>Elasticomyces</taxon>
    </lineage>
</organism>
<proteinExistence type="inferred from homology"/>
<evidence type="ECO:0000256" key="2">
    <source>
        <dbReference type="SAM" id="SignalP"/>
    </source>
</evidence>
<evidence type="ECO:0000313" key="4">
    <source>
        <dbReference type="Proteomes" id="UP001310594"/>
    </source>
</evidence>
<dbReference type="InterPro" id="IPR037175">
    <property type="entry name" value="KFase_sf"/>
</dbReference>
<dbReference type="AlphaFoldDB" id="A0AAN7WBK1"/>
<evidence type="ECO:0008006" key="5">
    <source>
        <dbReference type="Google" id="ProtNLM"/>
    </source>
</evidence>
<feature type="chain" id="PRO_5042823374" description="Cyclase" evidence="2">
    <location>
        <begin position="20"/>
        <end position="367"/>
    </location>
</feature>
<comment type="caution">
    <text evidence="3">The sequence shown here is derived from an EMBL/GenBank/DDBJ whole genome shotgun (WGS) entry which is preliminary data.</text>
</comment>
<dbReference type="SUPFAM" id="SSF102198">
    <property type="entry name" value="Putative cyclase"/>
    <property type="match status" value="1"/>
</dbReference>
<reference evidence="3" key="1">
    <citation type="submission" date="2023-08" db="EMBL/GenBank/DDBJ databases">
        <title>Black Yeasts Isolated from many extreme environments.</title>
        <authorList>
            <person name="Coleine C."/>
            <person name="Stajich J.E."/>
            <person name="Selbmann L."/>
        </authorList>
    </citation>
    <scope>NUCLEOTIDE SEQUENCE</scope>
    <source>
        <strain evidence="3">CCFEE 5810</strain>
    </source>
</reference>